<evidence type="ECO:0000256" key="6">
    <source>
        <dbReference type="ARBA" id="ARBA00023157"/>
    </source>
</evidence>
<dbReference type="SMART" id="SM00848">
    <property type="entry name" value="Inhibitor_I29"/>
    <property type="match status" value="1"/>
</dbReference>
<keyword evidence="5" id="KW-0865">Zymogen</keyword>
<evidence type="ECO:0000256" key="2">
    <source>
        <dbReference type="ARBA" id="ARBA00022670"/>
    </source>
</evidence>
<accession>A0A9J6CGX8</accession>
<dbReference type="Pfam" id="PF08246">
    <property type="entry name" value="Inhibitor_I29"/>
    <property type="match status" value="1"/>
</dbReference>
<keyword evidence="11" id="KW-1185">Reference proteome</keyword>
<gene>
    <name evidence="10" type="ORF">PVAND_010646</name>
</gene>
<name>A0A9J6CGX8_POLVA</name>
<evidence type="ECO:0000256" key="7">
    <source>
        <dbReference type="SAM" id="SignalP"/>
    </source>
</evidence>
<dbReference type="Pfam" id="PF00112">
    <property type="entry name" value="Peptidase_C1"/>
    <property type="match status" value="1"/>
</dbReference>
<feature type="domain" description="Peptidase C1A papain C-terminal" evidence="8">
    <location>
        <begin position="125"/>
        <end position="336"/>
    </location>
</feature>
<dbReference type="InterPro" id="IPR039417">
    <property type="entry name" value="Peptidase_C1A_papain-like"/>
</dbReference>
<dbReference type="AlphaFoldDB" id="A0A9J6CGX8"/>
<dbReference type="InterPro" id="IPR000668">
    <property type="entry name" value="Peptidase_C1A_C"/>
</dbReference>
<organism evidence="10 11">
    <name type="scientific">Polypedilum vanderplanki</name>
    <name type="common">Sleeping chironomid midge</name>
    <dbReference type="NCBI Taxonomy" id="319348"/>
    <lineage>
        <taxon>Eukaryota</taxon>
        <taxon>Metazoa</taxon>
        <taxon>Ecdysozoa</taxon>
        <taxon>Arthropoda</taxon>
        <taxon>Hexapoda</taxon>
        <taxon>Insecta</taxon>
        <taxon>Pterygota</taxon>
        <taxon>Neoptera</taxon>
        <taxon>Endopterygota</taxon>
        <taxon>Diptera</taxon>
        <taxon>Nematocera</taxon>
        <taxon>Chironomoidea</taxon>
        <taxon>Chironomidae</taxon>
        <taxon>Chironominae</taxon>
        <taxon>Polypedilum</taxon>
        <taxon>Polypedilum</taxon>
    </lineage>
</organism>
<dbReference type="GO" id="GO:0008234">
    <property type="term" value="F:cysteine-type peptidase activity"/>
    <property type="evidence" value="ECO:0007669"/>
    <property type="project" value="UniProtKB-KW"/>
</dbReference>
<dbReference type="PROSITE" id="PS00640">
    <property type="entry name" value="THIOL_PROTEASE_ASN"/>
    <property type="match status" value="1"/>
</dbReference>
<evidence type="ECO:0000256" key="4">
    <source>
        <dbReference type="ARBA" id="ARBA00022807"/>
    </source>
</evidence>
<feature type="signal peptide" evidence="7">
    <location>
        <begin position="1"/>
        <end position="19"/>
    </location>
</feature>
<evidence type="ECO:0000259" key="9">
    <source>
        <dbReference type="SMART" id="SM00848"/>
    </source>
</evidence>
<dbReference type="PANTHER" id="PTHR12411">
    <property type="entry name" value="CYSTEINE PROTEASE FAMILY C1-RELATED"/>
    <property type="match status" value="1"/>
</dbReference>
<dbReference type="SMART" id="SM00645">
    <property type="entry name" value="Pept_C1"/>
    <property type="match status" value="1"/>
</dbReference>
<keyword evidence="6" id="KW-1015">Disulfide bond</keyword>
<keyword evidence="2" id="KW-0645">Protease</keyword>
<evidence type="ECO:0000259" key="8">
    <source>
        <dbReference type="SMART" id="SM00645"/>
    </source>
</evidence>
<sequence>MIRIFLVFLAIGLPLLVASEDCNIRQFFEFKYKYNKIYEHAFEEHRRCAIFTKKLNEINKRSKVLLAAKISFMEGINEFSDLTKDEFRKQYTGLARSNETMNPITDKKEISKTLFKILPENWDSGYDELDLRVPQIHAKNQKPCGACWAFTATGVYEYYLYKKFGFVYDLSEQMSVDCVKKFACTTGGQSWEAFNYFLNNGVDFTSVYPWVGVDKKCNYRDTSDPANGLSKNFATQWHAAPSDETYLAYMLEAVGWISVTISADPIEHYQSGIIPGSHCHGEVNHAVILVGYGTDQKTGTKYWILRNSWGPHWGEEGYFRIERGVNACEIANNYDNERTYLE</sequence>
<protein>
    <submittedName>
        <fullName evidence="10">Uncharacterized protein</fullName>
    </submittedName>
</protein>
<reference evidence="10" key="1">
    <citation type="submission" date="2021-03" db="EMBL/GenBank/DDBJ databases">
        <title>Chromosome level genome of the anhydrobiotic midge Polypedilum vanderplanki.</title>
        <authorList>
            <person name="Yoshida Y."/>
            <person name="Kikawada T."/>
            <person name="Gusev O."/>
        </authorList>
    </citation>
    <scope>NUCLEOTIDE SEQUENCE</scope>
    <source>
        <strain evidence="10">NIAS01</strain>
        <tissue evidence="10">Whole body or cell culture</tissue>
    </source>
</reference>
<proteinExistence type="inferred from homology"/>
<dbReference type="PRINTS" id="PR00705">
    <property type="entry name" value="PAPAIN"/>
</dbReference>
<evidence type="ECO:0000313" key="11">
    <source>
        <dbReference type="Proteomes" id="UP001107558"/>
    </source>
</evidence>
<evidence type="ECO:0000313" key="10">
    <source>
        <dbReference type="EMBL" id="KAG5681189.1"/>
    </source>
</evidence>
<evidence type="ECO:0000256" key="1">
    <source>
        <dbReference type="ARBA" id="ARBA00008455"/>
    </source>
</evidence>
<keyword evidence="7" id="KW-0732">Signal</keyword>
<dbReference type="InterPro" id="IPR013201">
    <property type="entry name" value="Prot_inhib_I29"/>
</dbReference>
<dbReference type="InterPro" id="IPR000169">
    <property type="entry name" value="Pept_cys_AS"/>
</dbReference>
<comment type="similarity">
    <text evidence="1">Belongs to the peptidase C1 family.</text>
</comment>
<dbReference type="OrthoDB" id="387093at2759"/>
<keyword evidence="3" id="KW-0378">Hydrolase</keyword>
<dbReference type="Proteomes" id="UP001107558">
    <property type="component" value="Chromosome 1"/>
</dbReference>
<keyword evidence="4" id="KW-0788">Thiol protease</keyword>
<dbReference type="SUPFAM" id="SSF54001">
    <property type="entry name" value="Cysteine proteinases"/>
    <property type="match status" value="1"/>
</dbReference>
<comment type="caution">
    <text evidence="10">The sequence shown here is derived from an EMBL/GenBank/DDBJ whole genome shotgun (WGS) entry which is preliminary data.</text>
</comment>
<evidence type="ECO:0000256" key="5">
    <source>
        <dbReference type="ARBA" id="ARBA00023145"/>
    </source>
</evidence>
<dbReference type="Gene3D" id="3.90.70.10">
    <property type="entry name" value="Cysteine proteinases"/>
    <property type="match status" value="1"/>
</dbReference>
<dbReference type="PROSITE" id="PS00139">
    <property type="entry name" value="THIOL_PROTEASE_CYS"/>
    <property type="match status" value="1"/>
</dbReference>
<dbReference type="InterPro" id="IPR025661">
    <property type="entry name" value="Pept_asp_AS"/>
</dbReference>
<evidence type="ECO:0000256" key="3">
    <source>
        <dbReference type="ARBA" id="ARBA00022801"/>
    </source>
</evidence>
<feature type="chain" id="PRO_5039906336" evidence="7">
    <location>
        <begin position="20"/>
        <end position="342"/>
    </location>
</feature>
<dbReference type="GO" id="GO:0006508">
    <property type="term" value="P:proteolysis"/>
    <property type="evidence" value="ECO:0007669"/>
    <property type="project" value="UniProtKB-KW"/>
</dbReference>
<dbReference type="CDD" id="cd02248">
    <property type="entry name" value="Peptidase_C1A"/>
    <property type="match status" value="1"/>
</dbReference>
<dbReference type="InterPro" id="IPR013128">
    <property type="entry name" value="Peptidase_C1A"/>
</dbReference>
<dbReference type="InterPro" id="IPR038765">
    <property type="entry name" value="Papain-like_cys_pep_sf"/>
</dbReference>
<dbReference type="EMBL" id="JADBJN010000001">
    <property type="protein sequence ID" value="KAG5681189.1"/>
    <property type="molecule type" value="Genomic_DNA"/>
</dbReference>
<feature type="domain" description="Cathepsin propeptide inhibitor" evidence="9">
    <location>
        <begin position="27"/>
        <end position="87"/>
    </location>
</feature>